<feature type="chain" id="PRO_5016667392" description="Lipocalin-like domain-containing protein" evidence="1">
    <location>
        <begin position="23"/>
        <end position="144"/>
    </location>
</feature>
<organism evidence="3 4">
    <name type="scientific">Flavobacterium fluviale</name>
    <dbReference type="NCBI Taxonomy" id="2249356"/>
    <lineage>
        <taxon>Bacteria</taxon>
        <taxon>Pseudomonadati</taxon>
        <taxon>Bacteroidota</taxon>
        <taxon>Flavobacteriia</taxon>
        <taxon>Flavobacteriales</taxon>
        <taxon>Flavobacteriaceae</taxon>
        <taxon>Flavobacterium</taxon>
    </lineage>
</organism>
<keyword evidence="1" id="KW-0732">Signal</keyword>
<dbReference type="InterPro" id="IPR012674">
    <property type="entry name" value="Calycin"/>
</dbReference>
<reference evidence="3 4" key="1">
    <citation type="submission" date="2018-06" db="EMBL/GenBank/DDBJ databases">
        <title>Genome sequencing of Flavobacterium.</title>
        <authorList>
            <person name="Baek M.-G."/>
            <person name="Yi H."/>
        </authorList>
    </citation>
    <scope>NUCLEOTIDE SEQUENCE [LARGE SCALE GENOMIC DNA]</scope>
    <source>
        <strain evidence="3 4">HYN0086</strain>
    </source>
</reference>
<feature type="domain" description="Lipocalin-like" evidence="2">
    <location>
        <begin position="32"/>
        <end position="124"/>
    </location>
</feature>
<dbReference type="Pfam" id="PF13648">
    <property type="entry name" value="Lipocalin_4"/>
    <property type="match status" value="1"/>
</dbReference>
<dbReference type="Gene3D" id="2.40.128.20">
    <property type="match status" value="1"/>
</dbReference>
<name>A0A344LRB8_9FLAO</name>
<accession>A0A344LRB8</accession>
<dbReference type="RefSeq" id="WP_113677485.1">
    <property type="nucleotide sequence ID" value="NZ_CP030261.1"/>
</dbReference>
<dbReference type="KEGG" id="ffl:HYN86_07515"/>
<feature type="signal peptide" evidence="1">
    <location>
        <begin position="1"/>
        <end position="22"/>
    </location>
</feature>
<dbReference type="EMBL" id="CP030261">
    <property type="protein sequence ID" value="AXB56460.1"/>
    <property type="molecule type" value="Genomic_DNA"/>
</dbReference>
<dbReference type="PROSITE" id="PS51257">
    <property type="entry name" value="PROKAR_LIPOPROTEIN"/>
    <property type="match status" value="1"/>
</dbReference>
<evidence type="ECO:0000259" key="2">
    <source>
        <dbReference type="Pfam" id="PF13648"/>
    </source>
</evidence>
<dbReference type="InterPro" id="IPR024311">
    <property type="entry name" value="Lipocalin-like"/>
</dbReference>
<dbReference type="AlphaFoldDB" id="A0A344LRB8"/>
<gene>
    <name evidence="3" type="ORF">HYN86_07515</name>
</gene>
<dbReference type="OrthoDB" id="1419899at2"/>
<evidence type="ECO:0000313" key="4">
    <source>
        <dbReference type="Proteomes" id="UP000251561"/>
    </source>
</evidence>
<protein>
    <recommendedName>
        <fullName evidence="2">Lipocalin-like domain-containing protein</fullName>
    </recommendedName>
</protein>
<keyword evidence="4" id="KW-1185">Reference proteome</keyword>
<dbReference type="Proteomes" id="UP000251561">
    <property type="component" value="Chromosome"/>
</dbReference>
<sequence>MKKLSILFVSVMTLGLALTSCSSDNDDSSASIEGKWQITHMGAVLGTEEVLQPYTNDGGCANDIVEFKADNKFVDTYAEYTNSKCNTFTQEGTFTKEGNTLTKKYIGESEKYEIAELSGSKLKLKMTYSEGGISVSAVVVYKKI</sequence>
<evidence type="ECO:0000313" key="3">
    <source>
        <dbReference type="EMBL" id="AXB56460.1"/>
    </source>
</evidence>
<evidence type="ECO:0000256" key="1">
    <source>
        <dbReference type="SAM" id="SignalP"/>
    </source>
</evidence>
<proteinExistence type="predicted"/>